<keyword evidence="1" id="KW-0560">Oxidoreductase</keyword>
<comment type="caution">
    <text evidence="1">The sequence shown here is derived from an EMBL/GenBank/DDBJ whole genome shotgun (WGS) entry which is preliminary data.</text>
</comment>
<accession>A0ACB6S964</accession>
<name>A0ACB6S964_9PLEO</name>
<evidence type="ECO:0000313" key="1">
    <source>
        <dbReference type="EMBL" id="KAF2630831.1"/>
    </source>
</evidence>
<organism evidence="1 2">
    <name type="scientific">Macroventuria anomochaeta</name>
    <dbReference type="NCBI Taxonomy" id="301207"/>
    <lineage>
        <taxon>Eukaryota</taxon>
        <taxon>Fungi</taxon>
        <taxon>Dikarya</taxon>
        <taxon>Ascomycota</taxon>
        <taxon>Pezizomycotina</taxon>
        <taxon>Dothideomycetes</taxon>
        <taxon>Pleosporomycetidae</taxon>
        <taxon>Pleosporales</taxon>
        <taxon>Pleosporineae</taxon>
        <taxon>Didymellaceae</taxon>
        <taxon>Macroventuria</taxon>
    </lineage>
</organism>
<keyword evidence="2" id="KW-1185">Reference proteome</keyword>
<gene>
    <name evidence="1" type="ORF">BU25DRAFT_334295</name>
</gene>
<evidence type="ECO:0000313" key="2">
    <source>
        <dbReference type="Proteomes" id="UP000799754"/>
    </source>
</evidence>
<proteinExistence type="predicted"/>
<protein>
    <submittedName>
        <fullName evidence="1">Lytic polysaccharide monooxygenase</fullName>
    </submittedName>
</protein>
<dbReference type="Proteomes" id="UP000799754">
    <property type="component" value="Unassembled WGS sequence"/>
</dbReference>
<keyword evidence="1" id="KW-0503">Monooxygenase</keyword>
<sequence length="260" mass="26876">MKATIILASVTALAAKVASHATFQQLWHQGTCARLPTSNSPVTDVTSTNIRCNANQGFAASKCSVAAGGTVTIEMHQQPNDRSCSNEAIGGAHYGPVLVYLSKVSDSATADGSTPFFKIYQDTWGQNAAGSTGSDDYWGTKDLNSHCGKLDVKIPTGLAPGDYLLRAEAIALHSAGGSGGAQFYLTCYQLTITGSGTTNPTGVSFPGAYKASDPGILINIYQKLTQYIAPGPAVISGGTEAVAGKAGSTLGKRMSAKLQY</sequence>
<reference evidence="1" key="1">
    <citation type="journal article" date="2020" name="Stud. Mycol.">
        <title>101 Dothideomycetes genomes: a test case for predicting lifestyles and emergence of pathogens.</title>
        <authorList>
            <person name="Haridas S."/>
            <person name="Albert R."/>
            <person name="Binder M."/>
            <person name="Bloem J."/>
            <person name="Labutti K."/>
            <person name="Salamov A."/>
            <person name="Andreopoulos B."/>
            <person name="Baker S."/>
            <person name="Barry K."/>
            <person name="Bills G."/>
            <person name="Bluhm B."/>
            <person name="Cannon C."/>
            <person name="Castanera R."/>
            <person name="Culley D."/>
            <person name="Daum C."/>
            <person name="Ezra D."/>
            <person name="Gonzalez J."/>
            <person name="Henrissat B."/>
            <person name="Kuo A."/>
            <person name="Liang C."/>
            <person name="Lipzen A."/>
            <person name="Lutzoni F."/>
            <person name="Magnuson J."/>
            <person name="Mondo S."/>
            <person name="Nolan M."/>
            <person name="Ohm R."/>
            <person name="Pangilinan J."/>
            <person name="Park H.-J."/>
            <person name="Ramirez L."/>
            <person name="Alfaro M."/>
            <person name="Sun H."/>
            <person name="Tritt A."/>
            <person name="Yoshinaga Y."/>
            <person name="Zwiers L.-H."/>
            <person name="Turgeon B."/>
            <person name="Goodwin S."/>
            <person name="Spatafora J."/>
            <person name="Crous P."/>
            <person name="Grigoriev I."/>
        </authorList>
    </citation>
    <scope>NUCLEOTIDE SEQUENCE</scope>
    <source>
        <strain evidence="1">CBS 525.71</strain>
    </source>
</reference>
<dbReference type="EMBL" id="MU006706">
    <property type="protein sequence ID" value="KAF2630831.1"/>
    <property type="molecule type" value="Genomic_DNA"/>
</dbReference>